<dbReference type="EMBL" id="QDHA01000070">
    <property type="protein sequence ID" value="RCJ05563.1"/>
    <property type="molecule type" value="Genomic_DNA"/>
</dbReference>
<protein>
    <submittedName>
        <fullName evidence="3">Universal stress protein</fullName>
    </submittedName>
</protein>
<comment type="similarity">
    <text evidence="1">Belongs to the universal stress protein A family.</text>
</comment>
<reference evidence="3 4" key="1">
    <citation type="submission" date="2018-04" db="EMBL/GenBank/DDBJ databases">
        <title>Cupriavidus necator CR12 genome sequencing and assembly.</title>
        <authorList>
            <person name="Ben Fekih I."/>
            <person name="Mazhar H.S."/>
            <person name="Bello S.K."/>
            <person name="Rensing C."/>
        </authorList>
    </citation>
    <scope>NUCLEOTIDE SEQUENCE [LARGE SCALE GENOMIC DNA]</scope>
    <source>
        <strain evidence="3 4">CR12</strain>
    </source>
</reference>
<evidence type="ECO:0000313" key="4">
    <source>
        <dbReference type="Proteomes" id="UP000253501"/>
    </source>
</evidence>
<accession>A0A367PDD5</accession>
<dbReference type="Proteomes" id="UP000253501">
    <property type="component" value="Unassembled WGS sequence"/>
</dbReference>
<dbReference type="SUPFAM" id="SSF52402">
    <property type="entry name" value="Adenine nucleotide alpha hydrolases-like"/>
    <property type="match status" value="2"/>
</dbReference>
<dbReference type="RefSeq" id="WP_114134447.1">
    <property type="nucleotide sequence ID" value="NZ_CP068435.1"/>
</dbReference>
<organism evidence="3 4">
    <name type="scientific">Cupriavidus necator</name>
    <name type="common">Alcaligenes eutrophus</name>
    <name type="synonym">Ralstonia eutropha</name>
    <dbReference type="NCBI Taxonomy" id="106590"/>
    <lineage>
        <taxon>Bacteria</taxon>
        <taxon>Pseudomonadati</taxon>
        <taxon>Pseudomonadota</taxon>
        <taxon>Betaproteobacteria</taxon>
        <taxon>Burkholderiales</taxon>
        <taxon>Burkholderiaceae</taxon>
        <taxon>Cupriavidus</taxon>
    </lineage>
</organism>
<name>A0A367PDD5_CUPNE</name>
<dbReference type="AlphaFoldDB" id="A0A367PDD5"/>
<dbReference type="InterPro" id="IPR006015">
    <property type="entry name" value="Universal_stress_UspA"/>
</dbReference>
<evidence type="ECO:0000259" key="2">
    <source>
        <dbReference type="Pfam" id="PF00582"/>
    </source>
</evidence>
<gene>
    <name evidence="3" type="ORF">DDK22_26135</name>
</gene>
<proteinExistence type="inferred from homology"/>
<dbReference type="InterPro" id="IPR006016">
    <property type="entry name" value="UspA"/>
</dbReference>
<dbReference type="PANTHER" id="PTHR46268:SF15">
    <property type="entry name" value="UNIVERSAL STRESS PROTEIN HP_0031"/>
    <property type="match status" value="1"/>
</dbReference>
<dbReference type="Gene3D" id="3.40.50.12370">
    <property type="match status" value="1"/>
</dbReference>
<comment type="caution">
    <text evidence="3">The sequence shown here is derived from an EMBL/GenBank/DDBJ whole genome shotgun (WGS) entry which is preliminary data.</text>
</comment>
<dbReference type="PANTHER" id="PTHR46268">
    <property type="entry name" value="STRESS RESPONSE PROTEIN NHAX"/>
    <property type="match status" value="1"/>
</dbReference>
<feature type="domain" description="UspA" evidence="2">
    <location>
        <begin position="155"/>
        <end position="274"/>
    </location>
</feature>
<evidence type="ECO:0000313" key="3">
    <source>
        <dbReference type="EMBL" id="RCJ05563.1"/>
    </source>
</evidence>
<dbReference type="CDD" id="cd00293">
    <property type="entry name" value="USP-like"/>
    <property type="match status" value="1"/>
</dbReference>
<dbReference type="Pfam" id="PF00582">
    <property type="entry name" value="Usp"/>
    <property type="match status" value="1"/>
</dbReference>
<dbReference type="PRINTS" id="PR01438">
    <property type="entry name" value="UNVRSLSTRESS"/>
</dbReference>
<sequence length="277" mass="29980">MAYESILVQLDSNRQAMQRLQIAARLATASQCPLIGLLAGRVPDPSWFYRMNNAQRCLAEDQERRRLQRENMRCAFQAATRELAVACDWRTVERDPVTLALREAREAGLIVSGQYDADNAEGPVARQLLEALLLESGRPALVVPCAGNFATVGTRVLVAWNGSREAARALHEALPLMAGARARVLSAHAAREPRADATPVSHAVHVLERQGVAVEVEHGPGGGDLAIGEQILSRASDFGADLIVMGAYGHGRLRELVLGGVTRVVLESMTVPVLFSH</sequence>
<evidence type="ECO:0000256" key="1">
    <source>
        <dbReference type="ARBA" id="ARBA00008791"/>
    </source>
</evidence>